<dbReference type="Pfam" id="PF07606">
    <property type="entry name" value="DUF1569"/>
    <property type="match status" value="1"/>
</dbReference>
<reference evidence="2" key="1">
    <citation type="journal article" date="2019" name="Int. J. Syst. Evol. Microbiol.">
        <title>The Global Catalogue of Microorganisms (GCM) 10K type strain sequencing project: providing services to taxonomists for standard genome sequencing and annotation.</title>
        <authorList>
            <consortium name="The Broad Institute Genomics Platform"/>
            <consortium name="The Broad Institute Genome Sequencing Center for Infectious Disease"/>
            <person name="Wu L."/>
            <person name="Ma J."/>
        </authorList>
    </citation>
    <scope>NUCLEOTIDE SEQUENCE [LARGE SCALE GENOMIC DNA]</scope>
    <source>
        <strain evidence="2">JCM 32304</strain>
    </source>
</reference>
<dbReference type="InterPro" id="IPR011463">
    <property type="entry name" value="DUF1569"/>
</dbReference>
<gene>
    <name evidence="1" type="ORF">GCM10009409_19450</name>
</gene>
<protein>
    <recommendedName>
        <fullName evidence="3">Twin-arginine translocation pathway signal</fullName>
    </recommendedName>
</protein>
<keyword evidence="2" id="KW-1185">Reference proteome</keyword>
<name>A0ABQ2Q5Y4_9GAMM</name>
<proteinExistence type="predicted"/>
<evidence type="ECO:0000313" key="1">
    <source>
        <dbReference type="EMBL" id="GGP53323.1"/>
    </source>
</evidence>
<comment type="caution">
    <text evidence="1">The sequence shown here is derived from an EMBL/GenBank/DDBJ whole genome shotgun (WGS) entry which is preliminary data.</text>
</comment>
<dbReference type="Proteomes" id="UP000654367">
    <property type="component" value="Unassembled WGS sequence"/>
</dbReference>
<organism evidence="1 2">
    <name type="scientific">Shewanella saliphila</name>
    <dbReference type="NCBI Taxonomy" id="2282698"/>
    <lineage>
        <taxon>Bacteria</taxon>
        <taxon>Pseudomonadati</taxon>
        <taxon>Pseudomonadota</taxon>
        <taxon>Gammaproteobacteria</taxon>
        <taxon>Alteromonadales</taxon>
        <taxon>Shewanellaceae</taxon>
        <taxon>Shewanella</taxon>
    </lineage>
</organism>
<accession>A0ABQ2Q5Y4</accession>
<evidence type="ECO:0000313" key="2">
    <source>
        <dbReference type="Proteomes" id="UP000654367"/>
    </source>
</evidence>
<dbReference type="RefSeq" id="WP_188919763.1">
    <property type="nucleotide sequence ID" value="NZ_BMQV01000017.1"/>
</dbReference>
<dbReference type="EMBL" id="BMQV01000017">
    <property type="protein sequence ID" value="GGP53323.1"/>
    <property type="molecule type" value="Genomic_DNA"/>
</dbReference>
<sequence>MQRRQFITLGLIGAAAGITGASALWLSQGNDPRLLNLNSLKAKLNVMLALPSEQLASLSTGDWNSAQVFSHCAQSVEFSMSGFPQHKSAVFKHSVGALAFAAFATKGAMTHNLSEAIPAAPALDPNVDVKQALTRLLNSVTDFEQYQGPLAPHFAYGELNKADYELAHVLHFYNHLDTFSAFS</sequence>
<evidence type="ECO:0008006" key="3">
    <source>
        <dbReference type="Google" id="ProtNLM"/>
    </source>
</evidence>